<dbReference type="Proteomes" id="UP000236584">
    <property type="component" value="Chromosome"/>
</dbReference>
<evidence type="ECO:0000256" key="5">
    <source>
        <dbReference type="ARBA" id="ARBA00023002"/>
    </source>
</evidence>
<dbReference type="OrthoDB" id="213514at2157"/>
<dbReference type="PROSITE" id="PS51387">
    <property type="entry name" value="FAD_PCMH"/>
    <property type="match status" value="1"/>
</dbReference>
<protein>
    <submittedName>
        <fullName evidence="7">FAD-binding oxidoreductase</fullName>
    </submittedName>
</protein>
<dbReference type="Gene3D" id="3.30.465.10">
    <property type="match status" value="1"/>
</dbReference>
<dbReference type="RefSeq" id="WP_103427068.1">
    <property type="nucleotide sequence ID" value="NZ_CP026309.1"/>
</dbReference>
<evidence type="ECO:0000313" key="7">
    <source>
        <dbReference type="EMBL" id="AUV83379.1"/>
    </source>
</evidence>
<keyword evidence="5" id="KW-0560">Oxidoreductase</keyword>
<dbReference type="GO" id="GO:0016491">
    <property type="term" value="F:oxidoreductase activity"/>
    <property type="evidence" value="ECO:0007669"/>
    <property type="project" value="UniProtKB-KW"/>
</dbReference>
<dbReference type="Pfam" id="PF08031">
    <property type="entry name" value="BBE"/>
    <property type="match status" value="1"/>
</dbReference>
<dbReference type="InterPro" id="IPR016167">
    <property type="entry name" value="FAD-bd_PCMH_sub1"/>
</dbReference>
<dbReference type="PANTHER" id="PTHR42973">
    <property type="entry name" value="BINDING OXIDOREDUCTASE, PUTATIVE (AFU_ORTHOLOGUE AFUA_1G17690)-RELATED"/>
    <property type="match status" value="1"/>
</dbReference>
<dbReference type="Gene3D" id="3.40.462.20">
    <property type="match status" value="1"/>
</dbReference>
<dbReference type="InterPro" id="IPR016169">
    <property type="entry name" value="FAD-bd_PCMH_sub2"/>
</dbReference>
<name>A0A2I8VQH3_9EURY</name>
<dbReference type="PANTHER" id="PTHR42973:SF39">
    <property type="entry name" value="FAD-BINDING PCMH-TYPE DOMAIN-CONTAINING PROTEIN"/>
    <property type="match status" value="1"/>
</dbReference>
<dbReference type="InterPro" id="IPR006093">
    <property type="entry name" value="Oxy_OxRdtase_FAD_BS"/>
</dbReference>
<dbReference type="InterPro" id="IPR006094">
    <property type="entry name" value="Oxid_FAD_bind_N"/>
</dbReference>
<evidence type="ECO:0000256" key="4">
    <source>
        <dbReference type="ARBA" id="ARBA00022827"/>
    </source>
</evidence>
<keyword evidence="4" id="KW-0274">FAD</keyword>
<dbReference type="InterPro" id="IPR012951">
    <property type="entry name" value="BBE"/>
</dbReference>
<dbReference type="GO" id="GO:0071949">
    <property type="term" value="F:FAD binding"/>
    <property type="evidence" value="ECO:0007669"/>
    <property type="project" value="InterPro"/>
</dbReference>
<dbReference type="KEGG" id="srub:C2R22_18445"/>
<gene>
    <name evidence="7" type="ORF">C2R22_18445</name>
</gene>
<dbReference type="GeneID" id="35594115"/>
<dbReference type="EMBL" id="CP026309">
    <property type="protein sequence ID" value="AUV83379.1"/>
    <property type="molecule type" value="Genomic_DNA"/>
</dbReference>
<dbReference type="PROSITE" id="PS00862">
    <property type="entry name" value="OX2_COVAL_FAD"/>
    <property type="match status" value="1"/>
</dbReference>
<evidence type="ECO:0000256" key="3">
    <source>
        <dbReference type="ARBA" id="ARBA00022630"/>
    </source>
</evidence>
<comment type="cofactor">
    <cofactor evidence="1">
        <name>FAD</name>
        <dbReference type="ChEBI" id="CHEBI:57692"/>
    </cofactor>
</comment>
<evidence type="ECO:0000256" key="2">
    <source>
        <dbReference type="ARBA" id="ARBA00005466"/>
    </source>
</evidence>
<accession>A0A2I8VQH3</accession>
<reference evidence="7 8" key="1">
    <citation type="submission" date="2018-01" db="EMBL/GenBank/DDBJ databases">
        <title>Complete genome sequence of Salinigranum rubrum GX10T, an extremely halophilic archaeon isolated from a marine solar saltern.</title>
        <authorList>
            <person name="Han S."/>
        </authorList>
    </citation>
    <scope>NUCLEOTIDE SEQUENCE [LARGE SCALE GENOMIC DNA]</scope>
    <source>
        <strain evidence="7 8">GX10</strain>
    </source>
</reference>
<dbReference type="Pfam" id="PF01565">
    <property type="entry name" value="FAD_binding_4"/>
    <property type="match status" value="1"/>
</dbReference>
<dbReference type="InterPro" id="IPR050416">
    <property type="entry name" value="FAD-linked_Oxidoreductase"/>
</dbReference>
<keyword evidence="3" id="KW-0285">Flavoprotein</keyword>
<organism evidence="7 8">
    <name type="scientific">Salinigranum rubrum</name>
    <dbReference type="NCBI Taxonomy" id="755307"/>
    <lineage>
        <taxon>Archaea</taxon>
        <taxon>Methanobacteriati</taxon>
        <taxon>Methanobacteriota</taxon>
        <taxon>Stenosarchaea group</taxon>
        <taxon>Halobacteria</taxon>
        <taxon>Halobacteriales</taxon>
        <taxon>Haloferacaceae</taxon>
        <taxon>Salinigranum</taxon>
    </lineage>
</organism>
<evidence type="ECO:0000256" key="1">
    <source>
        <dbReference type="ARBA" id="ARBA00001974"/>
    </source>
</evidence>
<evidence type="ECO:0000259" key="6">
    <source>
        <dbReference type="PROSITE" id="PS51387"/>
    </source>
</evidence>
<keyword evidence="8" id="KW-1185">Reference proteome</keyword>
<proteinExistence type="inferred from homology"/>
<dbReference type="InterPro" id="IPR036318">
    <property type="entry name" value="FAD-bd_PCMH-like_sf"/>
</dbReference>
<evidence type="ECO:0000313" key="8">
    <source>
        <dbReference type="Proteomes" id="UP000236584"/>
    </source>
</evidence>
<comment type="similarity">
    <text evidence="2">Belongs to the oxygen-dependent FAD-linked oxidoreductase family.</text>
</comment>
<dbReference type="Gene3D" id="3.30.43.10">
    <property type="entry name" value="Uridine Diphospho-n-acetylenolpyruvylglucosamine Reductase, domain 2"/>
    <property type="match status" value="1"/>
</dbReference>
<dbReference type="SUPFAM" id="SSF56176">
    <property type="entry name" value="FAD-binding/transporter-associated domain-like"/>
    <property type="match status" value="1"/>
</dbReference>
<sequence>MSVTTPLDSATLGDLRTAVTGDVLTPDDDGYDDARALWNGRIDRVPAVIVRVVSTDDVAAAIRFAREHDRQLAVRGGGHHVTGSALVDGGLVVDLSGLTGIDLDVDARTVRVGAGCRVSDVLSATQEHGLAVVCGSAAHNGVAGSTLGGAIGWVRRAHGLGVDGLRSAEVVTVDGEVLTASADENPELFWGLRGGGANFGVVTSFEFDCFELGPEVAVAQPIYPAPDDETVRDLLGQYRVFVADAPREVTSMAIVTSIPPLPFIPQEAHGAPVVMFYATYAGDSAEGEEVMRPLREFGEPAMDMSSRMPFLAIHEIANELFPVGNRYSWHSLYADELSDDLLDRVTTTAAARPEGEASVEIWHLGGAVSDVAPDETAYAHRDAEFLVNVGATWVDPADDEAHLSWAESSWGTLRESPATREGFYPGFPGFVTGEERARMAYGDNVARLADLKAEYDPENLLRSNLNVTPAR</sequence>
<dbReference type="InterPro" id="IPR016166">
    <property type="entry name" value="FAD-bd_PCMH"/>
</dbReference>
<feature type="domain" description="FAD-binding PCMH-type" evidence="6">
    <location>
        <begin position="42"/>
        <end position="212"/>
    </location>
</feature>
<dbReference type="AlphaFoldDB" id="A0A2I8VQH3"/>